<dbReference type="InterPro" id="IPR016181">
    <property type="entry name" value="Acyl_CoA_acyltransferase"/>
</dbReference>
<evidence type="ECO:0000313" key="3">
    <source>
        <dbReference type="Proteomes" id="UP000029578"/>
    </source>
</evidence>
<dbReference type="InterPro" id="IPR016732">
    <property type="entry name" value="UCP018688"/>
</dbReference>
<feature type="domain" description="Phosphatidylglycerol lysyltransferase C-terminal" evidence="1">
    <location>
        <begin position="24"/>
        <end position="301"/>
    </location>
</feature>
<dbReference type="EMBL" id="JRNS01000147">
    <property type="protein sequence ID" value="KGF54191.1"/>
    <property type="molecule type" value="Genomic_DNA"/>
</dbReference>
<dbReference type="Proteomes" id="UP000029578">
    <property type="component" value="Unassembled WGS sequence"/>
</dbReference>
<proteinExistence type="predicted"/>
<dbReference type="Gene3D" id="3.40.630.30">
    <property type="match status" value="2"/>
</dbReference>
<dbReference type="GO" id="GO:0016740">
    <property type="term" value="F:transferase activity"/>
    <property type="evidence" value="ECO:0007669"/>
    <property type="project" value="UniProtKB-KW"/>
</dbReference>
<keyword evidence="2" id="KW-0808">Transferase</keyword>
<organism evidence="2 3">
    <name type="scientific">Prevotella melaninogenica DNF00666</name>
    <dbReference type="NCBI Taxonomy" id="1401073"/>
    <lineage>
        <taxon>Bacteria</taxon>
        <taxon>Pseudomonadati</taxon>
        <taxon>Bacteroidota</taxon>
        <taxon>Bacteroidia</taxon>
        <taxon>Bacteroidales</taxon>
        <taxon>Prevotellaceae</taxon>
        <taxon>Prevotella</taxon>
    </lineage>
</organism>
<sequence length="581" mass="68280">MIKFHDVKTTDRELIQSYTLCGDRMNCDLSFANIISWRFLYNTQIAEVDGFLVFRFYTGHHLAYMAPVWKCKWDEAMRERFAAVIRQMRDDAITLGHPFLMLGVCSYMVSVLEETFPDSFFIKPDRDHFDYIYTREKLATLSGKKLQGKRNHCNKFRKSYPNYEYRPLTKEMIPECIAVEENWRAVTKEDSEDTEELSEELRSMTRVFDLWDEIGAIGGTIWVDGKLIAFTFGCPITDKVFDVCVEKADTAYEGAFSIINQEFAQHLPEQYEYMNREEDLGLEGLRYAKLSYKPDILLEKSVVMENYPLAQEETQEQIKEETIALWRDTFHDAEPFIQLYFSRVFKPEYNIICQVDQHTVAALQGLPYTMKYYNEEVHTAYISGVSVREEYRKQNMGNNLMSQAHFRLYHKEVVFASLIPAEEWLYDWYSRCGYTRNITCTLPPADVDNMDFSTFDRWQRAKDCVLLHDEEGFDIVKEDYRISQSIEPDACVETKDIPGMIRIINAEKALQLFANRHPEHTENIRVYNDSDIPMNNSYFEIKHGHVVRTNHPLPDTRSLTITELADYIFKDDSLEMNLMLN</sequence>
<dbReference type="InterPro" id="IPR024320">
    <property type="entry name" value="LPG_synthase_C"/>
</dbReference>
<protein>
    <submittedName>
        <fullName evidence="2">Acetyltransferase</fullName>
    </submittedName>
</protein>
<dbReference type="AlphaFoldDB" id="A0A096B5G0"/>
<dbReference type="PANTHER" id="PTHR41373:SF1">
    <property type="entry name" value="PHOSPHATIDYLGLYCEROL LYSYLTRANSFERASE C-TERMINAL DOMAIN-CONTAINING PROTEIN"/>
    <property type="match status" value="1"/>
</dbReference>
<dbReference type="RefSeq" id="WP_036862382.1">
    <property type="nucleotide sequence ID" value="NZ_JRNS01000147.1"/>
</dbReference>
<dbReference type="Pfam" id="PF13527">
    <property type="entry name" value="Acetyltransf_9"/>
    <property type="match status" value="1"/>
</dbReference>
<accession>A0A096B5G0</accession>
<dbReference type="PANTHER" id="PTHR41373">
    <property type="entry name" value="DUF2156 DOMAIN-CONTAINING PROTEIN"/>
    <property type="match status" value="1"/>
</dbReference>
<evidence type="ECO:0000259" key="1">
    <source>
        <dbReference type="Pfam" id="PF09924"/>
    </source>
</evidence>
<dbReference type="SUPFAM" id="SSF55729">
    <property type="entry name" value="Acyl-CoA N-acyltransferases (Nat)"/>
    <property type="match status" value="3"/>
</dbReference>
<evidence type="ECO:0000313" key="2">
    <source>
        <dbReference type="EMBL" id="KGF54191.1"/>
    </source>
</evidence>
<name>A0A096B5G0_9BACT</name>
<gene>
    <name evidence="2" type="ORF">HMPREF0661_02330</name>
</gene>
<comment type="caution">
    <text evidence="2">The sequence shown here is derived from an EMBL/GenBank/DDBJ whole genome shotgun (WGS) entry which is preliminary data.</text>
</comment>
<reference evidence="2 3" key="1">
    <citation type="submission" date="2014-07" db="EMBL/GenBank/DDBJ databases">
        <authorList>
            <person name="McCorrison J."/>
            <person name="Sanka R."/>
            <person name="Torralba M."/>
            <person name="Gillis M."/>
            <person name="Haft D.H."/>
            <person name="Methe B."/>
            <person name="Sutton G."/>
            <person name="Nelson K.E."/>
        </authorList>
    </citation>
    <scope>NUCLEOTIDE SEQUENCE [LARGE SCALE GENOMIC DNA]</scope>
    <source>
        <strain evidence="2 3">DNF00666</strain>
    </source>
</reference>
<dbReference type="Pfam" id="PF09924">
    <property type="entry name" value="LPG_synthase_C"/>
    <property type="match status" value="1"/>
</dbReference>